<accession>X1PAY1</accession>
<dbReference type="EMBL" id="BARV01041727">
    <property type="protein sequence ID" value="GAI53457.1"/>
    <property type="molecule type" value="Genomic_DNA"/>
</dbReference>
<reference evidence="1" key="1">
    <citation type="journal article" date="2014" name="Front. Microbiol.">
        <title>High frequency of phylogenetically diverse reductive dehalogenase-homologous genes in deep subseafloor sedimentary metagenomes.</title>
        <authorList>
            <person name="Kawai M."/>
            <person name="Futagami T."/>
            <person name="Toyoda A."/>
            <person name="Takaki Y."/>
            <person name="Nishi S."/>
            <person name="Hori S."/>
            <person name="Arai W."/>
            <person name="Tsubouchi T."/>
            <person name="Morono Y."/>
            <person name="Uchiyama I."/>
            <person name="Ito T."/>
            <person name="Fujiyama A."/>
            <person name="Inagaki F."/>
            <person name="Takami H."/>
        </authorList>
    </citation>
    <scope>NUCLEOTIDE SEQUENCE</scope>
    <source>
        <strain evidence="1">Expedition CK06-06</strain>
    </source>
</reference>
<name>X1PAY1_9ZZZZ</name>
<evidence type="ECO:0000313" key="1">
    <source>
        <dbReference type="EMBL" id="GAI53457.1"/>
    </source>
</evidence>
<proteinExistence type="predicted"/>
<comment type="caution">
    <text evidence="1">The sequence shown here is derived from an EMBL/GenBank/DDBJ whole genome shotgun (WGS) entry which is preliminary data.</text>
</comment>
<organism evidence="1">
    <name type="scientific">marine sediment metagenome</name>
    <dbReference type="NCBI Taxonomy" id="412755"/>
    <lineage>
        <taxon>unclassified sequences</taxon>
        <taxon>metagenomes</taxon>
        <taxon>ecological metagenomes</taxon>
    </lineage>
</organism>
<dbReference type="AlphaFoldDB" id="X1PAY1"/>
<sequence>SDSREEWEARGGKTTWERAAEEVEGIIANHNYSLPAAIRQQVLLEIAGIVD</sequence>
<protein>
    <submittedName>
        <fullName evidence="1">Uncharacterized protein</fullName>
    </submittedName>
</protein>
<dbReference type="Gene3D" id="3.20.20.480">
    <property type="entry name" value="Trimethylamine methyltransferase-like"/>
    <property type="match status" value="1"/>
</dbReference>
<dbReference type="InterPro" id="IPR038601">
    <property type="entry name" value="MttB-like_sf"/>
</dbReference>
<gene>
    <name evidence="1" type="ORF">S06H3_63042</name>
</gene>
<feature type="non-terminal residue" evidence="1">
    <location>
        <position position="1"/>
    </location>
</feature>